<sequence>MVEILNFLSFAIILQLIKSSVGAGLSHWFHSTCIPKDALRKIKPRPSFFSLINGLTNKLYILHWIWVSKPMNLGGLRI</sequence>
<dbReference type="EMBL" id="JAGYWB010000018">
    <property type="protein sequence ID" value="KAI0491636.1"/>
    <property type="molecule type" value="Genomic_DNA"/>
</dbReference>
<proteinExistence type="predicted"/>
<feature type="signal peptide" evidence="1">
    <location>
        <begin position="1"/>
        <end position="22"/>
    </location>
</feature>
<accession>A0A8T3A542</accession>
<dbReference type="Proteomes" id="UP000829196">
    <property type="component" value="Unassembled WGS sequence"/>
</dbReference>
<feature type="chain" id="PRO_5035908983" description="Secreted protein" evidence="1">
    <location>
        <begin position="23"/>
        <end position="78"/>
    </location>
</feature>
<protein>
    <recommendedName>
        <fullName evidence="4">Secreted protein</fullName>
    </recommendedName>
</protein>
<evidence type="ECO:0008006" key="4">
    <source>
        <dbReference type="Google" id="ProtNLM"/>
    </source>
</evidence>
<comment type="caution">
    <text evidence="2">The sequence shown here is derived from an EMBL/GenBank/DDBJ whole genome shotgun (WGS) entry which is preliminary data.</text>
</comment>
<evidence type="ECO:0000313" key="2">
    <source>
        <dbReference type="EMBL" id="KAI0491636.1"/>
    </source>
</evidence>
<keyword evidence="3" id="KW-1185">Reference proteome</keyword>
<evidence type="ECO:0000313" key="3">
    <source>
        <dbReference type="Proteomes" id="UP000829196"/>
    </source>
</evidence>
<dbReference type="AlphaFoldDB" id="A0A8T3A542"/>
<keyword evidence="1" id="KW-0732">Signal</keyword>
<organism evidence="2 3">
    <name type="scientific">Dendrobium nobile</name>
    <name type="common">Orchid</name>
    <dbReference type="NCBI Taxonomy" id="94219"/>
    <lineage>
        <taxon>Eukaryota</taxon>
        <taxon>Viridiplantae</taxon>
        <taxon>Streptophyta</taxon>
        <taxon>Embryophyta</taxon>
        <taxon>Tracheophyta</taxon>
        <taxon>Spermatophyta</taxon>
        <taxon>Magnoliopsida</taxon>
        <taxon>Liliopsida</taxon>
        <taxon>Asparagales</taxon>
        <taxon>Orchidaceae</taxon>
        <taxon>Epidendroideae</taxon>
        <taxon>Malaxideae</taxon>
        <taxon>Dendrobiinae</taxon>
        <taxon>Dendrobium</taxon>
    </lineage>
</organism>
<evidence type="ECO:0000256" key="1">
    <source>
        <dbReference type="SAM" id="SignalP"/>
    </source>
</evidence>
<reference evidence="2" key="1">
    <citation type="journal article" date="2022" name="Front. Genet.">
        <title>Chromosome-Scale Assembly of the Dendrobium nobile Genome Provides Insights Into the Molecular Mechanism of the Biosynthesis of the Medicinal Active Ingredient of Dendrobium.</title>
        <authorList>
            <person name="Xu Q."/>
            <person name="Niu S.-C."/>
            <person name="Li K.-L."/>
            <person name="Zheng P.-J."/>
            <person name="Zhang X.-J."/>
            <person name="Jia Y."/>
            <person name="Liu Y."/>
            <person name="Niu Y.-X."/>
            <person name="Yu L.-H."/>
            <person name="Chen D.-F."/>
            <person name="Zhang G.-Q."/>
        </authorList>
    </citation>
    <scope>NUCLEOTIDE SEQUENCE</scope>
    <source>
        <tissue evidence="2">Leaf</tissue>
    </source>
</reference>
<name>A0A8T3A542_DENNO</name>
<gene>
    <name evidence="2" type="ORF">KFK09_025896</name>
</gene>